<feature type="domain" description="Gfo/Idh/MocA-like oxidoreductase N-terminal" evidence="1">
    <location>
        <begin position="9"/>
        <end position="124"/>
    </location>
</feature>
<dbReference type="InterPro" id="IPR000683">
    <property type="entry name" value="Gfo/Idh/MocA-like_OxRdtase_N"/>
</dbReference>
<keyword evidence="3" id="KW-1185">Reference proteome</keyword>
<dbReference type="PANTHER" id="PTHR43377:SF2">
    <property type="entry name" value="BINDING ROSSMANN FOLD OXIDOREDUCTASE, PUTATIVE (AFU_ORTHOLOGUE AFUA_4G00560)-RELATED"/>
    <property type="match status" value="1"/>
</dbReference>
<dbReference type="SUPFAM" id="SSF51735">
    <property type="entry name" value="NAD(P)-binding Rossmann-fold domains"/>
    <property type="match status" value="1"/>
</dbReference>
<evidence type="ECO:0000313" key="2">
    <source>
        <dbReference type="EMBL" id="MBM7570712.1"/>
    </source>
</evidence>
<sequence>MGKRTTFSIIGGAGFRAQYYFRIAQALPEVFHVSGAVVRDEEKGRLMEEQWNTSVYQTVEALLENEQPDFVVVSVKWEACADYLLQLSELGIPVLAETPPAPDLDGLLKLHEELTTKGAWVQVAEQYHLHPIQQARLSMIQAGRLGKVRETTVSISHFYHGVSLLRKLLNVGFEEAEIQGKRFMTSVVAGPSRAGYPKEEKLVTVPRDLAWVDFGGKLGIYDFTQNQHRSWIRSNHLSVRGERGEIFDDRINLLADYETPLHIDLKRINKGEKENQEGYFLLGILAGENWVYKNPFAPARLYDDEIAIAHCLQKMADYIQGGPSFYSLAEASQDHYLGLLMEEAITTGKTVKAVKQPWG</sequence>
<dbReference type="Pfam" id="PF01408">
    <property type="entry name" value="GFO_IDH_MocA"/>
    <property type="match status" value="1"/>
</dbReference>
<dbReference type="PANTHER" id="PTHR43377">
    <property type="entry name" value="BILIVERDIN REDUCTASE A"/>
    <property type="match status" value="1"/>
</dbReference>
<dbReference type="Gene3D" id="3.40.50.720">
    <property type="entry name" value="NAD(P)-binding Rossmann-like Domain"/>
    <property type="match status" value="1"/>
</dbReference>
<dbReference type="RefSeq" id="WP_204498134.1">
    <property type="nucleotide sequence ID" value="NZ_JAFBDR010000005.1"/>
</dbReference>
<organism evidence="2 3">
    <name type="scientific">Aquibacillus albus</name>
    <dbReference type="NCBI Taxonomy" id="1168171"/>
    <lineage>
        <taxon>Bacteria</taxon>
        <taxon>Bacillati</taxon>
        <taxon>Bacillota</taxon>
        <taxon>Bacilli</taxon>
        <taxon>Bacillales</taxon>
        <taxon>Bacillaceae</taxon>
        <taxon>Aquibacillus</taxon>
    </lineage>
</organism>
<proteinExistence type="predicted"/>
<reference evidence="2 3" key="1">
    <citation type="submission" date="2021-01" db="EMBL/GenBank/DDBJ databases">
        <title>Genomic Encyclopedia of Type Strains, Phase IV (KMG-IV): sequencing the most valuable type-strain genomes for metagenomic binning, comparative biology and taxonomic classification.</title>
        <authorList>
            <person name="Goeker M."/>
        </authorList>
    </citation>
    <scope>NUCLEOTIDE SEQUENCE [LARGE SCALE GENOMIC DNA]</scope>
    <source>
        <strain evidence="2 3">DSM 23711</strain>
    </source>
</reference>
<dbReference type="InterPro" id="IPR051450">
    <property type="entry name" value="Gfo/Idh/MocA_Oxidoreductases"/>
</dbReference>
<name>A0ABS2MXU8_9BACI</name>
<gene>
    <name evidence="2" type="ORF">JOC48_001190</name>
</gene>
<dbReference type="InterPro" id="IPR036291">
    <property type="entry name" value="NAD(P)-bd_dom_sf"/>
</dbReference>
<evidence type="ECO:0000313" key="3">
    <source>
        <dbReference type="Proteomes" id="UP001296943"/>
    </source>
</evidence>
<accession>A0ABS2MXU8</accession>
<evidence type="ECO:0000259" key="1">
    <source>
        <dbReference type="Pfam" id="PF01408"/>
    </source>
</evidence>
<dbReference type="EMBL" id="JAFBDR010000005">
    <property type="protein sequence ID" value="MBM7570712.1"/>
    <property type="molecule type" value="Genomic_DNA"/>
</dbReference>
<protein>
    <recommendedName>
        <fullName evidence="1">Gfo/Idh/MocA-like oxidoreductase N-terminal domain-containing protein</fullName>
    </recommendedName>
</protein>
<dbReference type="Proteomes" id="UP001296943">
    <property type="component" value="Unassembled WGS sequence"/>
</dbReference>
<comment type="caution">
    <text evidence="2">The sequence shown here is derived from an EMBL/GenBank/DDBJ whole genome shotgun (WGS) entry which is preliminary data.</text>
</comment>